<comment type="caution">
    <text evidence="3">The sequence shown here is derived from an EMBL/GenBank/DDBJ whole genome shotgun (WGS) entry which is preliminary data.</text>
</comment>
<dbReference type="PANTHER" id="PTHR47595:SF1">
    <property type="entry name" value="MYB_SANT-LIKE DNA-BINDING DOMAIN-CONTAINING PROTEIN"/>
    <property type="match status" value="1"/>
</dbReference>
<evidence type="ECO:0000313" key="4">
    <source>
        <dbReference type="Proteomes" id="UP000310200"/>
    </source>
</evidence>
<reference evidence="3 4" key="1">
    <citation type="journal article" date="2019" name="Philos. Trans. R. Soc. Lond., B, Biol. Sci.">
        <title>Ant behaviour and brain gene expression of defending hosts depend on the ecological success of the intruding social parasite.</title>
        <authorList>
            <person name="Kaur R."/>
            <person name="Stoldt M."/>
            <person name="Jongepier E."/>
            <person name="Feldmeyer B."/>
            <person name="Menzel F."/>
            <person name="Bornberg-Bauer E."/>
            <person name="Foitzik S."/>
        </authorList>
    </citation>
    <scope>NUCLEOTIDE SEQUENCE [LARGE SCALE GENOMIC DNA]</scope>
    <source>
        <tissue evidence="3">Whole body</tissue>
    </source>
</reference>
<feature type="compositionally biased region" description="Low complexity" evidence="1">
    <location>
        <begin position="72"/>
        <end position="87"/>
    </location>
</feature>
<dbReference type="AlphaFoldDB" id="A0A4V3S9W4"/>
<feature type="region of interest" description="Disordered" evidence="1">
    <location>
        <begin position="63"/>
        <end position="105"/>
    </location>
</feature>
<evidence type="ECO:0000313" key="3">
    <source>
        <dbReference type="EMBL" id="TGZ46714.1"/>
    </source>
</evidence>
<dbReference type="PANTHER" id="PTHR47595">
    <property type="entry name" value="HEAT SHOCK 70 KDA PROTEIN 14"/>
    <property type="match status" value="1"/>
</dbReference>
<evidence type="ECO:0000256" key="1">
    <source>
        <dbReference type="SAM" id="MobiDB-lite"/>
    </source>
</evidence>
<keyword evidence="4" id="KW-1185">Reference proteome</keyword>
<feature type="domain" description="Myb/SANT-like DNA-binding" evidence="2">
    <location>
        <begin position="1"/>
        <end position="50"/>
    </location>
</feature>
<organism evidence="3 4">
    <name type="scientific">Temnothorax longispinosus</name>
    <dbReference type="NCBI Taxonomy" id="300112"/>
    <lineage>
        <taxon>Eukaryota</taxon>
        <taxon>Metazoa</taxon>
        <taxon>Ecdysozoa</taxon>
        <taxon>Arthropoda</taxon>
        <taxon>Hexapoda</taxon>
        <taxon>Insecta</taxon>
        <taxon>Pterygota</taxon>
        <taxon>Neoptera</taxon>
        <taxon>Endopterygota</taxon>
        <taxon>Hymenoptera</taxon>
        <taxon>Apocrita</taxon>
        <taxon>Aculeata</taxon>
        <taxon>Formicoidea</taxon>
        <taxon>Formicidae</taxon>
        <taxon>Myrmicinae</taxon>
        <taxon>Temnothorax</taxon>
    </lineage>
</organism>
<evidence type="ECO:0000259" key="2">
    <source>
        <dbReference type="Pfam" id="PF13837"/>
    </source>
</evidence>
<proteinExistence type="predicted"/>
<protein>
    <recommendedName>
        <fullName evidence="2">Myb/SANT-like DNA-binding domain-containing protein</fullName>
    </recommendedName>
</protein>
<dbReference type="EMBL" id="QBLH01002823">
    <property type="protein sequence ID" value="TGZ46714.1"/>
    <property type="molecule type" value="Genomic_DNA"/>
</dbReference>
<sequence length="145" mass="16549">MMKHGHNVTGAQCLSKFSGLKRTYKAVKDHNNKSGNGTRSWPYFSHMDTLLGEKPFMSPVSIVSSTGKKTVSQSECTSSDDSCSSNNEKPKKLRQTSNTEKLIEDLKKDRKLTEEAIERRHKENMQIRERLLDSFEKIIDILSKK</sequence>
<dbReference type="Proteomes" id="UP000310200">
    <property type="component" value="Unassembled WGS sequence"/>
</dbReference>
<name>A0A4V3S9W4_9HYME</name>
<dbReference type="InterPro" id="IPR044822">
    <property type="entry name" value="Myb_DNA-bind_4"/>
</dbReference>
<accession>A0A4V3S9W4</accession>
<dbReference type="Pfam" id="PF13837">
    <property type="entry name" value="Myb_DNA-bind_4"/>
    <property type="match status" value="1"/>
</dbReference>
<gene>
    <name evidence="3" type="ORF">DBV15_11963</name>
</gene>